<dbReference type="InterPro" id="IPR036186">
    <property type="entry name" value="Serpin_sf"/>
</dbReference>
<sequence>MRRFHTPKGDNTVCQFNSSAVKYISSTLKCPARSLNSEAAANANSVIQKSDASISDVFRSDDFRNAKMILTNVISFKGFWRLSFNVSETRVLPFYDEEQKEIRIVNMMQQLNKFQVSNVTKISAMVLELPYNDYYSFLAVLPHVGVKLAEVYSCVETVSMRDILELLEVDNEIFGERSVMVNLPRFKISTNVILNRPLQSMSVVDIFDPKTASFRLVSDTEGLYVSAIVHKADIEVNETGTIASHALTSRLAELVEPVYFNANRPVLYFVVEKSTATVILSGAYSKPTIY</sequence>
<feature type="domain" description="Serpin" evidence="4">
    <location>
        <begin position="1"/>
        <end position="287"/>
    </location>
</feature>
<keyword evidence="2" id="KW-0722">Serine protease inhibitor</keyword>
<accession>A0ABN8IHY4</accession>
<evidence type="ECO:0000313" key="6">
    <source>
        <dbReference type="Proteomes" id="UP000837857"/>
    </source>
</evidence>
<reference evidence="5" key="1">
    <citation type="submission" date="2022-03" db="EMBL/GenBank/DDBJ databases">
        <authorList>
            <person name="Martin H S."/>
        </authorList>
    </citation>
    <scope>NUCLEOTIDE SEQUENCE</scope>
</reference>
<evidence type="ECO:0000313" key="5">
    <source>
        <dbReference type="EMBL" id="CAH2058017.1"/>
    </source>
</evidence>
<dbReference type="Gene3D" id="3.30.497.10">
    <property type="entry name" value="Antithrombin, subunit I, domain 2"/>
    <property type="match status" value="1"/>
</dbReference>
<proteinExistence type="inferred from homology"/>
<name>A0ABN8IHY4_9NEOP</name>
<dbReference type="InterPro" id="IPR042178">
    <property type="entry name" value="Serpin_sf_1"/>
</dbReference>
<dbReference type="InterPro" id="IPR000215">
    <property type="entry name" value="Serpin_fam"/>
</dbReference>
<organism evidence="5 6">
    <name type="scientific">Iphiclides podalirius</name>
    <name type="common">scarce swallowtail</name>
    <dbReference type="NCBI Taxonomy" id="110791"/>
    <lineage>
        <taxon>Eukaryota</taxon>
        <taxon>Metazoa</taxon>
        <taxon>Ecdysozoa</taxon>
        <taxon>Arthropoda</taxon>
        <taxon>Hexapoda</taxon>
        <taxon>Insecta</taxon>
        <taxon>Pterygota</taxon>
        <taxon>Neoptera</taxon>
        <taxon>Endopterygota</taxon>
        <taxon>Lepidoptera</taxon>
        <taxon>Glossata</taxon>
        <taxon>Ditrysia</taxon>
        <taxon>Papilionoidea</taxon>
        <taxon>Papilionidae</taxon>
        <taxon>Papilioninae</taxon>
        <taxon>Iphiclides</taxon>
    </lineage>
</organism>
<keyword evidence="6" id="KW-1185">Reference proteome</keyword>
<dbReference type="SUPFAM" id="SSF56574">
    <property type="entry name" value="Serpins"/>
    <property type="match status" value="1"/>
</dbReference>
<feature type="non-terminal residue" evidence="5">
    <location>
        <position position="1"/>
    </location>
</feature>
<comment type="similarity">
    <text evidence="3">Belongs to the serpin family.</text>
</comment>
<dbReference type="InterPro" id="IPR023796">
    <property type="entry name" value="Serpin_dom"/>
</dbReference>
<dbReference type="PANTHER" id="PTHR11461">
    <property type="entry name" value="SERINE PROTEASE INHIBITOR, SERPIN"/>
    <property type="match status" value="1"/>
</dbReference>
<dbReference type="Gene3D" id="2.30.39.10">
    <property type="entry name" value="Alpha-1-antitrypsin, domain 1"/>
    <property type="match status" value="1"/>
</dbReference>
<evidence type="ECO:0000256" key="1">
    <source>
        <dbReference type="ARBA" id="ARBA00022690"/>
    </source>
</evidence>
<gene>
    <name evidence="5" type="ORF">IPOD504_LOCUS10400</name>
</gene>
<evidence type="ECO:0000256" key="3">
    <source>
        <dbReference type="RuleBase" id="RU000411"/>
    </source>
</evidence>
<dbReference type="InterPro" id="IPR042185">
    <property type="entry name" value="Serpin_sf_2"/>
</dbReference>
<evidence type="ECO:0000259" key="4">
    <source>
        <dbReference type="SMART" id="SM00093"/>
    </source>
</evidence>
<dbReference type="PANTHER" id="PTHR11461:SF367">
    <property type="entry name" value="GH21475P-RELATED"/>
    <property type="match status" value="1"/>
</dbReference>
<dbReference type="Proteomes" id="UP000837857">
    <property type="component" value="Chromosome 25"/>
</dbReference>
<dbReference type="SMART" id="SM00093">
    <property type="entry name" value="SERPIN"/>
    <property type="match status" value="1"/>
</dbReference>
<dbReference type="Pfam" id="PF00079">
    <property type="entry name" value="Serpin"/>
    <property type="match status" value="1"/>
</dbReference>
<evidence type="ECO:0000256" key="2">
    <source>
        <dbReference type="ARBA" id="ARBA00022900"/>
    </source>
</evidence>
<dbReference type="EMBL" id="OW152837">
    <property type="protein sequence ID" value="CAH2058017.1"/>
    <property type="molecule type" value="Genomic_DNA"/>
</dbReference>
<protein>
    <recommendedName>
        <fullName evidence="4">Serpin domain-containing protein</fullName>
    </recommendedName>
</protein>
<keyword evidence="1" id="KW-0646">Protease inhibitor</keyword>